<evidence type="ECO:0000313" key="4">
    <source>
        <dbReference type="Proteomes" id="UP001234989"/>
    </source>
</evidence>
<dbReference type="EMBL" id="CP133618">
    <property type="protein sequence ID" value="WMV38669.1"/>
    <property type="molecule type" value="Genomic_DNA"/>
</dbReference>
<name>A0AAF0U3T9_SOLVR</name>
<proteinExistence type="inferred from homology"/>
<comment type="similarity">
    <text evidence="1">Belongs to the ATP-dependent AMP-binding enzyme family.</text>
</comment>
<evidence type="ECO:0000256" key="2">
    <source>
        <dbReference type="ARBA" id="ARBA00022598"/>
    </source>
</evidence>
<dbReference type="Gene3D" id="3.40.50.12780">
    <property type="entry name" value="N-terminal domain of ligase-like"/>
    <property type="match status" value="1"/>
</dbReference>
<evidence type="ECO:0000313" key="3">
    <source>
        <dbReference type="EMBL" id="WMV38669.1"/>
    </source>
</evidence>
<evidence type="ECO:0008006" key="5">
    <source>
        <dbReference type="Google" id="ProtNLM"/>
    </source>
</evidence>
<dbReference type="InterPro" id="IPR042099">
    <property type="entry name" value="ANL_N_sf"/>
</dbReference>
<dbReference type="AlphaFoldDB" id="A0AAF0U3T9"/>
<evidence type="ECO:0000256" key="1">
    <source>
        <dbReference type="ARBA" id="ARBA00006432"/>
    </source>
</evidence>
<reference evidence="3" key="1">
    <citation type="submission" date="2023-08" db="EMBL/GenBank/DDBJ databases">
        <title>A de novo genome assembly of Solanum verrucosum Schlechtendal, a Mexican diploid species geographically isolated from the other diploid A-genome species in potato relatives.</title>
        <authorList>
            <person name="Hosaka K."/>
        </authorList>
    </citation>
    <scope>NUCLEOTIDE SEQUENCE</scope>
    <source>
        <tissue evidence="3">Young leaves</tissue>
    </source>
</reference>
<protein>
    <recommendedName>
        <fullName evidence="5">4-coumarate--CoA ligase</fullName>
    </recommendedName>
</protein>
<dbReference type="PANTHER" id="PTHR43859:SF21">
    <property type="entry name" value="ACYL-ACTIVATING ENZYME 2-RELATED"/>
    <property type="match status" value="1"/>
</dbReference>
<sequence length="146" mass="15591">MGRDTQSRCLKLASALVHLGISRGDVVATLAPNVPAMHAGATFCSSNGGSSSFLSGIICPLRNEPRLNQDKGCNNIFVSKKLMSETPTPWKERVPADGKSIGEIVCRGNTVMSGYLKDVKATKEAFKGGWFHTAGDLARGVSRILR</sequence>
<keyword evidence="4" id="KW-1185">Reference proteome</keyword>
<gene>
    <name evidence="3" type="ORF">MTR67_032054</name>
</gene>
<dbReference type="SUPFAM" id="SSF56801">
    <property type="entry name" value="Acetyl-CoA synthetase-like"/>
    <property type="match status" value="2"/>
</dbReference>
<accession>A0AAF0U3T9</accession>
<dbReference type="Proteomes" id="UP001234989">
    <property type="component" value="Chromosome 7"/>
</dbReference>
<keyword evidence="2" id="KW-0436">Ligase</keyword>
<dbReference type="Gene3D" id="3.40.50.980">
    <property type="match status" value="1"/>
</dbReference>
<dbReference type="PANTHER" id="PTHR43859">
    <property type="entry name" value="ACYL-ACTIVATING ENZYME"/>
    <property type="match status" value="1"/>
</dbReference>
<organism evidence="3 4">
    <name type="scientific">Solanum verrucosum</name>
    <dbReference type="NCBI Taxonomy" id="315347"/>
    <lineage>
        <taxon>Eukaryota</taxon>
        <taxon>Viridiplantae</taxon>
        <taxon>Streptophyta</taxon>
        <taxon>Embryophyta</taxon>
        <taxon>Tracheophyta</taxon>
        <taxon>Spermatophyta</taxon>
        <taxon>Magnoliopsida</taxon>
        <taxon>eudicotyledons</taxon>
        <taxon>Gunneridae</taxon>
        <taxon>Pentapetalae</taxon>
        <taxon>asterids</taxon>
        <taxon>lamiids</taxon>
        <taxon>Solanales</taxon>
        <taxon>Solanaceae</taxon>
        <taxon>Solanoideae</taxon>
        <taxon>Solaneae</taxon>
        <taxon>Solanum</taxon>
    </lineage>
</organism>
<dbReference type="GO" id="GO:0016874">
    <property type="term" value="F:ligase activity"/>
    <property type="evidence" value="ECO:0007669"/>
    <property type="project" value="UniProtKB-KW"/>
</dbReference>